<reference evidence="11" key="1">
    <citation type="submission" date="2015-09" db="EMBL/GenBank/DDBJ databases">
        <title>Scylla olivacea transcriptome.</title>
        <authorList>
            <person name="Ikhwanuddin M."/>
        </authorList>
    </citation>
    <scope>NUCLEOTIDE SEQUENCE</scope>
</reference>
<comment type="similarity">
    <text evidence="3">Belongs to the HMGB family.</text>
</comment>
<evidence type="ECO:0000256" key="4">
    <source>
        <dbReference type="ARBA" id="ARBA00022454"/>
    </source>
</evidence>
<dbReference type="GO" id="GO:0003677">
    <property type="term" value="F:DNA binding"/>
    <property type="evidence" value="ECO:0007669"/>
    <property type="project" value="UniProtKB-UniRule"/>
</dbReference>
<keyword evidence="4" id="KW-0158">Chromosome</keyword>
<keyword evidence="6 8" id="KW-0238">DNA-binding</keyword>
<evidence type="ECO:0000256" key="7">
    <source>
        <dbReference type="ARBA" id="ARBA00023242"/>
    </source>
</evidence>
<dbReference type="PANTHER" id="PTHR48112:SF32">
    <property type="entry name" value="HIGH MOBILITY GROUP PROTEIN B3"/>
    <property type="match status" value="1"/>
</dbReference>
<proteinExistence type="inferred from homology"/>
<name>A0A0P4WMM1_SCYOL</name>
<evidence type="ECO:0000256" key="9">
    <source>
        <dbReference type="SAM" id="MobiDB-lite"/>
    </source>
</evidence>
<evidence type="ECO:0000256" key="2">
    <source>
        <dbReference type="ARBA" id="ARBA00004286"/>
    </source>
</evidence>
<evidence type="ECO:0000259" key="10">
    <source>
        <dbReference type="PROSITE" id="PS50118"/>
    </source>
</evidence>
<dbReference type="Pfam" id="PF00505">
    <property type="entry name" value="HMG_box"/>
    <property type="match status" value="1"/>
</dbReference>
<evidence type="ECO:0000313" key="11">
    <source>
        <dbReference type="EMBL" id="JAI67903.1"/>
    </source>
</evidence>
<dbReference type="EMBL" id="GDRN01010927">
    <property type="protein sequence ID" value="JAI67903.1"/>
    <property type="molecule type" value="Transcribed_RNA"/>
</dbReference>
<dbReference type="FunFam" id="1.10.30.10:FF:000013">
    <property type="entry name" value="High mobility group protein B3"/>
    <property type="match status" value="1"/>
</dbReference>
<comment type="subcellular location">
    <subcellularLocation>
        <location evidence="2">Chromosome</location>
    </subcellularLocation>
    <subcellularLocation>
        <location evidence="1">Nucleus</location>
    </subcellularLocation>
</comment>
<dbReference type="GO" id="GO:0005694">
    <property type="term" value="C:chromosome"/>
    <property type="evidence" value="ECO:0007669"/>
    <property type="project" value="UniProtKB-SubCell"/>
</dbReference>
<feature type="region of interest" description="Disordered" evidence="9">
    <location>
        <begin position="141"/>
        <end position="173"/>
    </location>
</feature>
<protein>
    <recommendedName>
        <fullName evidence="10">HMG box domain-containing protein</fullName>
    </recommendedName>
</protein>
<feature type="compositionally biased region" description="Acidic residues" evidence="9">
    <location>
        <begin position="262"/>
        <end position="288"/>
    </location>
</feature>
<feature type="DNA-binding region" description="HMG box" evidence="8">
    <location>
        <begin position="76"/>
        <end position="146"/>
    </location>
</feature>
<dbReference type="Pfam" id="PF09011">
    <property type="entry name" value="HMG_box_2"/>
    <property type="match status" value="1"/>
</dbReference>
<accession>A0A0P4WMM1</accession>
<evidence type="ECO:0000256" key="1">
    <source>
        <dbReference type="ARBA" id="ARBA00004123"/>
    </source>
</evidence>
<evidence type="ECO:0000256" key="3">
    <source>
        <dbReference type="ARBA" id="ARBA00008774"/>
    </source>
</evidence>
<dbReference type="PANTHER" id="PTHR48112">
    <property type="entry name" value="HIGH MOBILITY GROUP PROTEIN DSP1"/>
    <property type="match status" value="1"/>
</dbReference>
<dbReference type="InterPro" id="IPR036910">
    <property type="entry name" value="HMG_box_dom_sf"/>
</dbReference>
<feature type="region of interest" description="Disordered" evidence="9">
    <location>
        <begin position="1"/>
        <end position="75"/>
    </location>
</feature>
<keyword evidence="7 8" id="KW-0539">Nucleus</keyword>
<dbReference type="InterPro" id="IPR050342">
    <property type="entry name" value="HMGB"/>
</dbReference>
<dbReference type="GO" id="GO:0005634">
    <property type="term" value="C:nucleus"/>
    <property type="evidence" value="ECO:0007669"/>
    <property type="project" value="UniProtKB-SubCell"/>
</dbReference>
<sequence>MRSGVLAGRNYGWRRGGKERGGAGRVGAANGQRASLTSQSVRERVAWQLPQSECPPNSASMPRGRPRGSGMAVDKPRGRLSAYAFFVQTCRTEHKKLHPDENVQLAEFSRQCSERWKTMSEAEKKKFHDLADQDKIRYNAQMRDFVPPGGLGGRRGRRSRGNKPPKDPNKPKRALSAFFYYANDERAKVRAANPDFSVGEVAKELGRQWNELTENDKLKYEKLAEEDRARYDREMTAYRAGEAPPKKLKATNGHPAVAEVTRDDDDNENGLAPDDDDDDDDDEEEDED</sequence>
<dbReference type="SUPFAM" id="SSF47095">
    <property type="entry name" value="HMG-box"/>
    <property type="match status" value="2"/>
</dbReference>
<feature type="compositionally biased region" description="Basic residues" evidence="9">
    <location>
        <begin position="154"/>
        <end position="163"/>
    </location>
</feature>
<dbReference type="InterPro" id="IPR009071">
    <property type="entry name" value="HMG_box_dom"/>
</dbReference>
<dbReference type="PRINTS" id="PR00886">
    <property type="entry name" value="HIGHMOBLTY12"/>
</dbReference>
<feature type="compositionally biased region" description="Polar residues" evidence="9">
    <location>
        <begin position="49"/>
        <end position="60"/>
    </location>
</feature>
<dbReference type="SMART" id="SM00398">
    <property type="entry name" value="HMG"/>
    <property type="match status" value="2"/>
</dbReference>
<organism evidence="11">
    <name type="scientific">Scylla olivacea</name>
    <name type="common">Orange mud crab</name>
    <name type="synonym">Cancer olivacea</name>
    <dbReference type="NCBI Taxonomy" id="85551"/>
    <lineage>
        <taxon>Eukaryota</taxon>
        <taxon>Metazoa</taxon>
        <taxon>Ecdysozoa</taxon>
        <taxon>Arthropoda</taxon>
        <taxon>Crustacea</taxon>
        <taxon>Multicrustacea</taxon>
        <taxon>Malacostraca</taxon>
        <taxon>Eumalacostraca</taxon>
        <taxon>Eucarida</taxon>
        <taxon>Decapoda</taxon>
        <taxon>Pleocyemata</taxon>
        <taxon>Brachyura</taxon>
        <taxon>Eubrachyura</taxon>
        <taxon>Portunoidea</taxon>
        <taxon>Portunidae</taxon>
        <taxon>Portuninae</taxon>
        <taxon>Scylla</taxon>
    </lineage>
</organism>
<keyword evidence="5" id="KW-0677">Repeat</keyword>
<dbReference type="Gene3D" id="1.10.30.10">
    <property type="entry name" value="High mobility group box domain"/>
    <property type="match status" value="2"/>
</dbReference>
<feature type="region of interest" description="Disordered" evidence="9">
    <location>
        <begin position="237"/>
        <end position="288"/>
    </location>
</feature>
<feature type="domain" description="HMG box" evidence="10">
    <location>
        <begin position="76"/>
        <end position="146"/>
    </location>
</feature>
<evidence type="ECO:0000256" key="8">
    <source>
        <dbReference type="PROSITE-ProRule" id="PRU00267"/>
    </source>
</evidence>
<feature type="domain" description="HMG box" evidence="10">
    <location>
        <begin position="171"/>
        <end position="239"/>
    </location>
</feature>
<evidence type="ECO:0000256" key="5">
    <source>
        <dbReference type="ARBA" id="ARBA00022737"/>
    </source>
</evidence>
<dbReference type="AlphaFoldDB" id="A0A0P4WMM1"/>
<dbReference type="PROSITE" id="PS50118">
    <property type="entry name" value="HMG_BOX_2"/>
    <property type="match status" value="2"/>
</dbReference>
<evidence type="ECO:0000256" key="6">
    <source>
        <dbReference type="ARBA" id="ARBA00023125"/>
    </source>
</evidence>
<dbReference type="CDD" id="cd21978">
    <property type="entry name" value="HMG-box_HMGB_rpt1"/>
    <property type="match status" value="1"/>
</dbReference>
<feature type="DNA-binding region" description="HMG box" evidence="8">
    <location>
        <begin position="171"/>
        <end position="239"/>
    </location>
</feature>
<dbReference type="CDD" id="cd21994">
    <property type="entry name" value="HMG-box_SSRP1-like"/>
    <property type="match status" value="1"/>
</dbReference>
<dbReference type="FunFam" id="1.10.30.10:FF:000016">
    <property type="entry name" value="FACT complex subunit SSRP1"/>
    <property type="match status" value="1"/>
</dbReference>